<reference evidence="1" key="1">
    <citation type="submission" date="2020-10" db="EMBL/GenBank/DDBJ databases">
        <authorList>
            <person name="Gilroy R."/>
        </authorList>
    </citation>
    <scope>NUCLEOTIDE SEQUENCE</scope>
    <source>
        <strain evidence="1">CHK152-2994</strain>
    </source>
</reference>
<reference evidence="1" key="2">
    <citation type="journal article" date="2021" name="PeerJ">
        <title>Extensive microbial diversity within the chicken gut microbiome revealed by metagenomics and culture.</title>
        <authorList>
            <person name="Gilroy R."/>
            <person name="Ravi A."/>
            <person name="Getino M."/>
            <person name="Pursley I."/>
            <person name="Horton D.L."/>
            <person name="Alikhan N.F."/>
            <person name="Baker D."/>
            <person name="Gharbi K."/>
            <person name="Hall N."/>
            <person name="Watson M."/>
            <person name="Adriaenssens E.M."/>
            <person name="Foster-Nyarko E."/>
            <person name="Jarju S."/>
            <person name="Secka A."/>
            <person name="Antonio M."/>
            <person name="Oren A."/>
            <person name="Chaudhuri R.R."/>
            <person name="La Ragione R."/>
            <person name="Hildebrand F."/>
            <person name="Pallen M.J."/>
        </authorList>
    </citation>
    <scope>NUCLEOTIDE SEQUENCE</scope>
    <source>
        <strain evidence="1">CHK152-2994</strain>
    </source>
</reference>
<sequence length="102" mass="12162">MLMGNDCHDCSRYNRMEMKNVNKDMVAWLEDIVEENNSRIERKEWKSKYNSYVVYDYEPFCTDGFEINLVITSYDAAYLSFIKYLYDEKISTIEYLNSCIGA</sequence>
<dbReference type="EMBL" id="DVJO01000062">
    <property type="protein sequence ID" value="HIS82532.1"/>
    <property type="molecule type" value="Genomic_DNA"/>
</dbReference>
<name>A0A9D1FUQ8_9BACT</name>
<organism evidence="1 2">
    <name type="scientific">Candidatus Scatenecus faecavium</name>
    <dbReference type="NCBI Taxonomy" id="2840915"/>
    <lineage>
        <taxon>Bacteria</taxon>
        <taxon>Candidatus Scatenecus</taxon>
    </lineage>
</organism>
<evidence type="ECO:0000313" key="2">
    <source>
        <dbReference type="Proteomes" id="UP000824139"/>
    </source>
</evidence>
<proteinExistence type="predicted"/>
<accession>A0A9D1FUQ8</accession>
<protein>
    <submittedName>
        <fullName evidence="1">Uncharacterized protein</fullName>
    </submittedName>
</protein>
<evidence type="ECO:0000313" key="1">
    <source>
        <dbReference type="EMBL" id="HIS82532.1"/>
    </source>
</evidence>
<dbReference type="Proteomes" id="UP000824139">
    <property type="component" value="Unassembled WGS sequence"/>
</dbReference>
<comment type="caution">
    <text evidence="1">The sequence shown here is derived from an EMBL/GenBank/DDBJ whole genome shotgun (WGS) entry which is preliminary data.</text>
</comment>
<dbReference type="AlphaFoldDB" id="A0A9D1FUQ8"/>
<gene>
    <name evidence="1" type="ORF">IAD41_02865</name>
</gene>